<evidence type="ECO:0000256" key="1">
    <source>
        <dbReference type="SAM" id="MobiDB-lite"/>
    </source>
</evidence>
<sequence>MAREEIVKNVVAAINGIMEIVTRKWSGRTRKRGEVEKERVKEEKVRRKGRIHEVRYMDSHVNRDDIELNSDGEGDTDNAYRSYNDNNGKKGSSALEVKKRKKGEEGKNVNKIKVKKEDGVKQKKNVEKTKNEDAIKQKKHKKDQLASAKLK</sequence>
<proteinExistence type="predicted"/>
<feature type="compositionally biased region" description="Acidic residues" evidence="1">
    <location>
        <begin position="67"/>
        <end position="76"/>
    </location>
</feature>
<name>A0A6A6MJA9_HEVBR</name>
<gene>
    <name evidence="2" type="ORF">GH714_034818</name>
</gene>
<evidence type="ECO:0000313" key="3">
    <source>
        <dbReference type="Proteomes" id="UP000467840"/>
    </source>
</evidence>
<accession>A0A6A6MJA9</accession>
<organism evidence="2 3">
    <name type="scientific">Hevea brasiliensis</name>
    <name type="common">Para rubber tree</name>
    <name type="synonym">Siphonia brasiliensis</name>
    <dbReference type="NCBI Taxonomy" id="3981"/>
    <lineage>
        <taxon>Eukaryota</taxon>
        <taxon>Viridiplantae</taxon>
        <taxon>Streptophyta</taxon>
        <taxon>Embryophyta</taxon>
        <taxon>Tracheophyta</taxon>
        <taxon>Spermatophyta</taxon>
        <taxon>Magnoliopsida</taxon>
        <taxon>eudicotyledons</taxon>
        <taxon>Gunneridae</taxon>
        <taxon>Pentapetalae</taxon>
        <taxon>rosids</taxon>
        <taxon>fabids</taxon>
        <taxon>Malpighiales</taxon>
        <taxon>Euphorbiaceae</taxon>
        <taxon>Crotonoideae</taxon>
        <taxon>Micrandreae</taxon>
        <taxon>Hevea</taxon>
    </lineage>
</organism>
<dbReference type="AlphaFoldDB" id="A0A6A6MJA9"/>
<feature type="compositionally biased region" description="Basic and acidic residues" evidence="1">
    <location>
        <begin position="115"/>
        <end position="136"/>
    </location>
</feature>
<feature type="region of interest" description="Disordered" evidence="1">
    <location>
        <begin position="61"/>
        <end position="151"/>
    </location>
</feature>
<comment type="caution">
    <text evidence="2">The sequence shown here is derived from an EMBL/GenBank/DDBJ whole genome shotgun (WGS) entry which is preliminary data.</text>
</comment>
<reference evidence="2 3" key="1">
    <citation type="journal article" date="2020" name="Mol. Plant">
        <title>The Chromosome-Based Rubber Tree Genome Provides New Insights into Spurge Genome Evolution and Rubber Biosynthesis.</title>
        <authorList>
            <person name="Liu J."/>
            <person name="Shi C."/>
            <person name="Shi C.C."/>
            <person name="Li W."/>
            <person name="Zhang Q.J."/>
            <person name="Zhang Y."/>
            <person name="Li K."/>
            <person name="Lu H.F."/>
            <person name="Shi C."/>
            <person name="Zhu S.T."/>
            <person name="Xiao Z.Y."/>
            <person name="Nan H."/>
            <person name="Yue Y."/>
            <person name="Zhu X.G."/>
            <person name="Wu Y."/>
            <person name="Hong X.N."/>
            <person name="Fan G.Y."/>
            <person name="Tong Y."/>
            <person name="Zhang D."/>
            <person name="Mao C.L."/>
            <person name="Liu Y.L."/>
            <person name="Hao S.J."/>
            <person name="Liu W.Q."/>
            <person name="Lv M.Q."/>
            <person name="Zhang H.B."/>
            <person name="Liu Y."/>
            <person name="Hu-Tang G.R."/>
            <person name="Wang J.P."/>
            <person name="Wang J.H."/>
            <person name="Sun Y.H."/>
            <person name="Ni S.B."/>
            <person name="Chen W.B."/>
            <person name="Zhang X.C."/>
            <person name="Jiao Y.N."/>
            <person name="Eichler E.E."/>
            <person name="Li G.H."/>
            <person name="Liu X."/>
            <person name="Gao L.Z."/>
        </authorList>
    </citation>
    <scope>NUCLEOTIDE SEQUENCE [LARGE SCALE GENOMIC DNA]</scope>
    <source>
        <strain evidence="3">cv. GT1</strain>
        <tissue evidence="2">Leaf</tissue>
    </source>
</reference>
<protein>
    <submittedName>
        <fullName evidence="2">Uncharacterized protein</fullName>
    </submittedName>
</protein>
<dbReference type="Proteomes" id="UP000467840">
    <property type="component" value="Chromosome 14"/>
</dbReference>
<feature type="compositionally biased region" description="Polar residues" evidence="1">
    <location>
        <begin position="79"/>
        <end position="90"/>
    </location>
</feature>
<dbReference type="EMBL" id="JAAGAX010000006">
    <property type="protein sequence ID" value="KAF2312478.1"/>
    <property type="molecule type" value="Genomic_DNA"/>
</dbReference>
<evidence type="ECO:0000313" key="2">
    <source>
        <dbReference type="EMBL" id="KAF2312478.1"/>
    </source>
</evidence>
<keyword evidence="3" id="KW-1185">Reference proteome</keyword>